<keyword evidence="1" id="KW-0732">Signal</keyword>
<proteinExistence type="predicted"/>
<organism evidence="3">
    <name type="scientific">hydrothermal vent metagenome</name>
    <dbReference type="NCBI Taxonomy" id="652676"/>
    <lineage>
        <taxon>unclassified sequences</taxon>
        <taxon>metagenomes</taxon>
        <taxon>ecological metagenomes</taxon>
    </lineage>
</organism>
<name>A0A3B1CC04_9ZZZZ</name>
<dbReference type="InterPro" id="IPR011250">
    <property type="entry name" value="OMP/PagP_B-barrel"/>
</dbReference>
<sequence>MKFFKLLLLSSLLFIGTINAQKGVMKIEPSLVIAFPVAGTNTGFGINGTFFYGINKNIDLTGTLGYISWGYSGIDASFTSIPVLFGGRYSFDVQGSITPYAAAELGFHFTSASFTIPDFGFGYGGGTTSASSTEFGLGFGGGAYFQVSDNITIDGNLQYNIIGSSNYFAIRAGAVFGI</sequence>
<dbReference type="Gene3D" id="2.40.160.20">
    <property type="match status" value="1"/>
</dbReference>
<evidence type="ECO:0000256" key="1">
    <source>
        <dbReference type="ARBA" id="ARBA00022729"/>
    </source>
</evidence>
<evidence type="ECO:0000313" key="3">
    <source>
        <dbReference type="EMBL" id="VAX22213.1"/>
    </source>
</evidence>
<evidence type="ECO:0000259" key="2">
    <source>
        <dbReference type="Pfam" id="PF13505"/>
    </source>
</evidence>
<protein>
    <recommendedName>
        <fullName evidence="2">Outer membrane protein beta-barrel domain-containing protein</fullName>
    </recommendedName>
</protein>
<dbReference type="AlphaFoldDB" id="A0A3B1CC04"/>
<dbReference type="EMBL" id="UOGD01000218">
    <property type="protein sequence ID" value="VAX22213.1"/>
    <property type="molecule type" value="Genomic_DNA"/>
</dbReference>
<dbReference type="InterPro" id="IPR027385">
    <property type="entry name" value="Beta-barrel_OMP"/>
</dbReference>
<gene>
    <name evidence="3" type="ORF">MNBD_IGNAVI01-2544</name>
</gene>
<dbReference type="Pfam" id="PF13505">
    <property type="entry name" value="OMP_b-brl"/>
    <property type="match status" value="1"/>
</dbReference>
<reference evidence="3" key="1">
    <citation type="submission" date="2018-06" db="EMBL/GenBank/DDBJ databases">
        <authorList>
            <person name="Zhirakovskaya E."/>
        </authorList>
    </citation>
    <scope>NUCLEOTIDE SEQUENCE</scope>
</reference>
<accession>A0A3B1CC04</accession>
<dbReference type="SUPFAM" id="SSF56925">
    <property type="entry name" value="OMPA-like"/>
    <property type="match status" value="1"/>
</dbReference>
<feature type="domain" description="Outer membrane protein beta-barrel" evidence="2">
    <location>
        <begin position="38"/>
        <end position="164"/>
    </location>
</feature>